<feature type="transmembrane region" description="Helical" evidence="8">
    <location>
        <begin position="200"/>
        <end position="220"/>
    </location>
</feature>
<keyword evidence="5 8" id="KW-1133">Transmembrane helix</keyword>
<dbReference type="GO" id="GO:0031902">
    <property type="term" value="C:late endosome membrane"/>
    <property type="evidence" value="ECO:0007669"/>
    <property type="project" value="TreeGrafter"/>
</dbReference>
<keyword evidence="7" id="KW-0175">Coiled coil</keyword>
<comment type="subcellular location">
    <subcellularLocation>
        <location evidence="1">Membrane</location>
        <topology evidence="1">Single-pass type IV membrane protein</topology>
    </subcellularLocation>
</comment>
<evidence type="ECO:0000256" key="1">
    <source>
        <dbReference type="ARBA" id="ARBA00004211"/>
    </source>
</evidence>
<evidence type="ECO:0000256" key="3">
    <source>
        <dbReference type="ARBA" id="ARBA00022692"/>
    </source>
</evidence>
<dbReference type="GO" id="GO:0005794">
    <property type="term" value="C:Golgi apparatus"/>
    <property type="evidence" value="ECO:0007669"/>
    <property type="project" value="TreeGrafter"/>
</dbReference>
<comment type="caution">
    <text evidence="9">The sequence shown here is derived from an EMBL/GenBank/DDBJ whole genome shotgun (WGS) entry which is preliminary data.</text>
</comment>
<dbReference type="EMBL" id="JAUHHV010000010">
    <property type="protein sequence ID" value="KAK1409847.1"/>
    <property type="molecule type" value="Genomic_DNA"/>
</dbReference>
<evidence type="ECO:0008006" key="11">
    <source>
        <dbReference type="Google" id="ProtNLM"/>
    </source>
</evidence>
<organism evidence="9 10">
    <name type="scientific">Tagetes erecta</name>
    <name type="common">African marigold</name>
    <dbReference type="NCBI Taxonomy" id="13708"/>
    <lineage>
        <taxon>Eukaryota</taxon>
        <taxon>Viridiplantae</taxon>
        <taxon>Streptophyta</taxon>
        <taxon>Embryophyta</taxon>
        <taxon>Tracheophyta</taxon>
        <taxon>Spermatophyta</taxon>
        <taxon>Magnoliopsida</taxon>
        <taxon>eudicotyledons</taxon>
        <taxon>Gunneridae</taxon>
        <taxon>Pentapetalae</taxon>
        <taxon>asterids</taxon>
        <taxon>campanulids</taxon>
        <taxon>Asterales</taxon>
        <taxon>Asteraceae</taxon>
        <taxon>Asteroideae</taxon>
        <taxon>Heliantheae alliance</taxon>
        <taxon>Tageteae</taxon>
        <taxon>Tagetes</taxon>
    </lineage>
</organism>
<protein>
    <recommendedName>
        <fullName evidence="11">Membrin</fullName>
    </recommendedName>
</protein>
<dbReference type="PANTHER" id="PTHR21230:SF1">
    <property type="entry name" value="GOLGI SNAP RECEPTOR COMPLEX MEMBER 2"/>
    <property type="match status" value="1"/>
</dbReference>
<keyword evidence="2" id="KW-0813">Transport</keyword>
<dbReference type="SUPFAM" id="SSF58038">
    <property type="entry name" value="SNARE fusion complex"/>
    <property type="match status" value="1"/>
</dbReference>
<dbReference type="Gene3D" id="1.20.5.110">
    <property type="match status" value="1"/>
</dbReference>
<dbReference type="Proteomes" id="UP001229421">
    <property type="component" value="Unassembled WGS sequence"/>
</dbReference>
<evidence type="ECO:0000256" key="7">
    <source>
        <dbReference type="SAM" id="Coils"/>
    </source>
</evidence>
<evidence type="ECO:0000256" key="8">
    <source>
        <dbReference type="SAM" id="Phobius"/>
    </source>
</evidence>
<keyword evidence="6 8" id="KW-0472">Membrane</keyword>
<keyword evidence="4" id="KW-0653">Protein transport</keyword>
<proteinExistence type="predicted"/>
<dbReference type="PANTHER" id="PTHR21230">
    <property type="entry name" value="VESICLE TRANSPORT V-SNARE PROTEIN VTI1-RELATED"/>
    <property type="match status" value="1"/>
</dbReference>
<evidence type="ECO:0000256" key="5">
    <source>
        <dbReference type="ARBA" id="ARBA00022989"/>
    </source>
</evidence>
<name>A0AAD8NI59_TARER</name>
<feature type="coiled-coil region" evidence="7">
    <location>
        <begin position="73"/>
        <end position="118"/>
    </location>
</feature>
<keyword evidence="3 8" id="KW-0812">Transmembrane</keyword>
<dbReference type="Pfam" id="PF12352">
    <property type="entry name" value="V-SNARE_C"/>
    <property type="match status" value="1"/>
</dbReference>
<evidence type="ECO:0000313" key="9">
    <source>
        <dbReference type="EMBL" id="KAK1409847.1"/>
    </source>
</evidence>
<evidence type="ECO:0000256" key="2">
    <source>
        <dbReference type="ARBA" id="ARBA00022448"/>
    </source>
</evidence>
<dbReference type="GO" id="GO:0006906">
    <property type="term" value="P:vesicle fusion"/>
    <property type="evidence" value="ECO:0007669"/>
    <property type="project" value="TreeGrafter"/>
</dbReference>
<evidence type="ECO:0000313" key="10">
    <source>
        <dbReference type="Proteomes" id="UP001229421"/>
    </source>
</evidence>
<dbReference type="GO" id="GO:0005789">
    <property type="term" value="C:endoplasmic reticulum membrane"/>
    <property type="evidence" value="ECO:0007669"/>
    <property type="project" value="TreeGrafter"/>
</dbReference>
<reference evidence="9" key="1">
    <citation type="journal article" date="2023" name="bioRxiv">
        <title>Improved chromosome-level genome assembly for marigold (Tagetes erecta).</title>
        <authorList>
            <person name="Jiang F."/>
            <person name="Yuan L."/>
            <person name="Wang S."/>
            <person name="Wang H."/>
            <person name="Xu D."/>
            <person name="Wang A."/>
            <person name="Fan W."/>
        </authorList>
    </citation>
    <scope>NUCLEOTIDE SEQUENCE</scope>
    <source>
        <strain evidence="9">WSJ</strain>
        <tissue evidence="9">Leaf</tissue>
    </source>
</reference>
<dbReference type="GO" id="GO:0015031">
    <property type="term" value="P:protein transport"/>
    <property type="evidence" value="ECO:0007669"/>
    <property type="project" value="UniProtKB-KW"/>
</dbReference>
<evidence type="ECO:0000256" key="4">
    <source>
        <dbReference type="ARBA" id="ARBA00022927"/>
    </source>
</evidence>
<gene>
    <name evidence="9" type="ORF">QVD17_36376</name>
</gene>
<dbReference type="CDD" id="cd15863">
    <property type="entry name" value="SNARE_GS27"/>
    <property type="match status" value="1"/>
</dbReference>
<dbReference type="GO" id="GO:0000149">
    <property type="term" value="F:SNARE binding"/>
    <property type="evidence" value="ECO:0007669"/>
    <property type="project" value="TreeGrafter"/>
</dbReference>
<keyword evidence="10" id="KW-1185">Reference proteome</keyword>
<dbReference type="GO" id="GO:0005484">
    <property type="term" value="F:SNAP receptor activity"/>
    <property type="evidence" value="ECO:0007669"/>
    <property type="project" value="TreeGrafter"/>
</dbReference>
<evidence type="ECO:0000256" key="6">
    <source>
        <dbReference type="ARBA" id="ARBA00023136"/>
    </source>
</evidence>
<dbReference type="AlphaFoldDB" id="A0AAD8NI59"/>
<accession>A0AAD8NI59</accession>
<dbReference type="GO" id="GO:0031201">
    <property type="term" value="C:SNARE complex"/>
    <property type="evidence" value="ECO:0007669"/>
    <property type="project" value="TreeGrafter"/>
</dbReference>
<dbReference type="GO" id="GO:0012507">
    <property type="term" value="C:ER to Golgi transport vesicle membrane"/>
    <property type="evidence" value="ECO:0007669"/>
    <property type="project" value="TreeGrafter"/>
</dbReference>
<sequence length="300" mass="34489">MAVDGGGTLSELYQRSRRLLLKTRDDLERLERLASAVDSPELSVSVRRDISHIQTVCSEMDALWRSVASKPQRDLWKRKVEQVAEEADSLRESLDRCMQRQQRRMQEAQERAELLGRSNGESSHILRIFDEEAQAMQSARNSSRMLEEATATGIAILGKYSEQRERLKGAQRKALDVLNTLGLSNSLLRVIERRNRVDQWIKYAGMILTLVIVIAFLRWTRIGDNARLGRKRTEDQDSAPVILFLVDTIKQLHICHTPSTQTQTQTQRNPPFDLYIIIHPSSREVLNLKDSIFNLNIHFS</sequence>